<accession>A0ACB8C8H2</accession>
<gene>
    <name evidence="1" type="ORF">HPB49_008431</name>
</gene>
<comment type="caution">
    <text evidence="1">The sequence shown here is derived from an EMBL/GenBank/DDBJ whole genome shotgun (WGS) entry which is preliminary data.</text>
</comment>
<organism evidence="1 2">
    <name type="scientific">Dermacentor silvarum</name>
    <name type="common">Tick</name>
    <dbReference type="NCBI Taxonomy" id="543639"/>
    <lineage>
        <taxon>Eukaryota</taxon>
        <taxon>Metazoa</taxon>
        <taxon>Ecdysozoa</taxon>
        <taxon>Arthropoda</taxon>
        <taxon>Chelicerata</taxon>
        <taxon>Arachnida</taxon>
        <taxon>Acari</taxon>
        <taxon>Parasitiformes</taxon>
        <taxon>Ixodida</taxon>
        <taxon>Ixodoidea</taxon>
        <taxon>Ixodidae</taxon>
        <taxon>Rhipicephalinae</taxon>
        <taxon>Dermacentor</taxon>
    </lineage>
</organism>
<evidence type="ECO:0000313" key="2">
    <source>
        <dbReference type="Proteomes" id="UP000821865"/>
    </source>
</evidence>
<proteinExistence type="predicted"/>
<dbReference type="EMBL" id="CM023477">
    <property type="protein sequence ID" value="KAH7937177.1"/>
    <property type="molecule type" value="Genomic_DNA"/>
</dbReference>
<protein>
    <submittedName>
        <fullName evidence="1">Uncharacterized protein</fullName>
    </submittedName>
</protein>
<evidence type="ECO:0000313" key="1">
    <source>
        <dbReference type="EMBL" id="KAH7937177.1"/>
    </source>
</evidence>
<reference evidence="1" key="1">
    <citation type="submission" date="2020-05" db="EMBL/GenBank/DDBJ databases">
        <title>Large-scale comparative analyses of tick genomes elucidate their genetic diversity and vector capacities.</title>
        <authorList>
            <person name="Jia N."/>
            <person name="Wang J."/>
            <person name="Shi W."/>
            <person name="Du L."/>
            <person name="Sun Y."/>
            <person name="Zhan W."/>
            <person name="Jiang J."/>
            <person name="Wang Q."/>
            <person name="Zhang B."/>
            <person name="Ji P."/>
            <person name="Sakyi L.B."/>
            <person name="Cui X."/>
            <person name="Yuan T."/>
            <person name="Jiang B."/>
            <person name="Yang W."/>
            <person name="Lam T.T.-Y."/>
            <person name="Chang Q."/>
            <person name="Ding S."/>
            <person name="Wang X."/>
            <person name="Zhu J."/>
            <person name="Ruan X."/>
            <person name="Zhao L."/>
            <person name="Wei J."/>
            <person name="Que T."/>
            <person name="Du C."/>
            <person name="Cheng J."/>
            <person name="Dai P."/>
            <person name="Han X."/>
            <person name="Huang E."/>
            <person name="Gao Y."/>
            <person name="Liu J."/>
            <person name="Shao H."/>
            <person name="Ye R."/>
            <person name="Li L."/>
            <person name="Wei W."/>
            <person name="Wang X."/>
            <person name="Wang C."/>
            <person name="Yang T."/>
            <person name="Huo Q."/>
            <person name="Li W."/>
            <person name="Guo W."/>
            <person name="Chen H."/>
            <person name="Zhou L."/>
            <person name="Ni X."/>
            <person name="Tian J."/>
            <person name="Zhou Y."/>
            <person name="Sheng Y."/>
            <person name="Liu T."/>
            <person name="Pan Y."/>
            <person name="Xia L."/>
            <person name="Li J."/>
            <person name="Zhao F."/>
            <person name="Cao W."/>
        </authorList>
    </citation>
    <scope>NUCLEOTIDE SEQUENCE</scope>
    <source>
        <strain evidence="1">Dsil-2018</strain>
    </source>
</reference>
<name>A0ACB8C8H2_DERSI</name>
<keyword evidence="2" id="KW-1185">Reference proteome</keyword>
<dbReference type="Proteomes" id="UP000821865">
    <property type="component" value="Chromosome 8"/>
</dbReference>
<sequence>MSNTDSESEQASNNQEAAEPASTAAVGSNVIHLPDFWERNQTAWFIQAESRFELSRITTQTRKYLLLVDALPATVIDEIADLLCEVRERSAPPYDANKAAVMDHTGTP</sequence>